<gene>
    <name evidence="2" type="ORF">NEH16_32085</name>
</gene>
<keyword evidence="3" id="KW-1185">Reference proteome</keyword>
<keyword evidence="1" id="KW-0732">Signal</keyword>
<dbReference type="RefSeq" id="WP_265546646.1">
    <property type="nucleotide sequence ID" value="NZ_CP098740.1"/>
</dbReference>
<feature type="signal peptide" evidence="1">
    <location>
        <begin position="1"/>
        <end position="26"/>
    </location>
</feature>
<feature type="chain" id="PRO_5045189780" description="Secreted protein" evidence="1">
    <location>
        <begin position="27"/>
        <end position="118"/>
    </location>
</feature>
<accession>A0ABY6Q189</accession>
<proteinExistence type="predicted"/>
<organism evidence="2 3">
    <name type="scientific">Streptomyces drozdowiczii</name>
    <dbReference type="NCBI Taxonomy" id="202862"/>
    <lineage>
        <taxon>Bacteria</taxon>
        <taxon>Bacillati</taxon>
        <taxon>Actinomycetota</taxon>
        <taxon>Actinomycetes</taxon>
        <taxon>Kitasatosporales</taxon>
        <taxon>Streptomycetaceae</taxon>
        <taxon>Streptomyces</taxon>
    </lineage>
</organism>
<evidence type="ECO:0008006" key="4">
    <source>
        <dbReference type="Google" id="ProtNLM"/>
    </source>
</evidence>
<evidence type="ECO:0000313" key="3">
    <source>
        <dbReference type="Proteomes" id="UP001164963"/>
    </source>
</evidence>
<dbReference type="EMBL" id="CP098740">
    <property type="protein sequence ID" value="UZK58104.1"/>
    <property type="molecule type" value="Genomic_DNA"/>
</dbReference>
<name>A0ABY6Q189_9ACTN</name>
<evidence type="ECO:0000313" key="2">
    <source>
        <dbReference type="EMBL" id="UZK58104.1"/>
    </source>
</evidence>
<protein>
    <recommendedName>
        <fullName evidence="4">Secreted protein</fullName>
    </recommendedName>
</protein>
<dbReference type="Proteomes" id="UP001164963">
    <property type="component" value="Chromosome"/>
</dbReference>
<sequence length="118" mass="12483">MRLRQGAAAAFGALVLLAAQSGSASAAEGDFSYTYAGLDGMPRTVTLHEPPSPGCVTLPEVADTRASEPAFAPQNETDEWAMVFTGTDCTGDSWTLGPHGRPTSERLKLRSVYLTGRH</sequence>
<evidence type="ECO:0000256" key="1">
    <source>
        <dbReference type="SAM" id="SignalP"/>
    </source>
</evidence>
<reference evidence="2" key="1">
    <citation type="journal article" date="2022" name="Front. Microbiol.">
        <title>Mirubactin C rescues the lethal effect of cell wall biosynthesis mutations in Bacillus subtilis.</title>
        <authorList>
            <person name="Kepplinger B."/>
            <person name="Wen X."/>
            <person name="Tyler A.R."/>
            <person name="Kim B.Y."/>
            <person name="Brown J."/>
            <person name="Banks P."/>
            <person name="Dashti Y."/>
            <person name="Mackenzie E.S."/>
            <person name="Wills C."/>
            <person name="Kawai Y."/>
            <person name="Waldron K.J."/>
            <person name="Allenby N.E.E."/>
            <person name="Wu L.J."/>
            <person name="Hall M.J."/>
            <person name="Errington J."/>
        </authorList>
    </citation>
    <scope>NUCLEOTIDE SEQUENCE</scope>
    <source>
        <strain evidence="2">MDA8-470</strain>
    </source>
</reference>